<evidence type="ECO:0000256" key="8">
    <source>
        <dbReference type="ARBA" id="ARBA00023242"/>
    </source>
</evidence>
<dbReference type="InterPro" id="IPR006600">
    <property type="entry name" value="HTH_CenpB_DNA-bd_dom"/>
</dbReference>
<dbReference type="GO" id="GO:0016020">
    <property type="term" value="C:membrane"/>
    <property type="evidence" value="ECO:0007669"/>
    <property type="project" value="UniProtKB-SubCell"/>
</dbReference>
<evidence type="ECO:0000256" key="3">
    <source>
        <dbReference type="ARBA" id="ARBA00022448"/>
    </source>
</evidence>
<evidence type="ECO:0000256" key="4">
    <source>
        <dbReference type="ARBA" id="ARBA00022692"/>
    </source>
</evidence>
<evidence type="ECO:0000259" key="12">
    <source>
        <dbReference type="PROSITE" id="PS51253"/>
    </source>
</evidence>
<reference evidence="13 14" key="1">
    <citation type="submission" date="2023-04" db="EMBL/GenBank/DDBJ databases">
        <title>Colletotrichum tabacum stain YC1 causing leaf anthracnose on Nicotiana tabacum(L.) cv.</title>
        <authorList>
            <person name="Ji Z."/>
            <person name="Wang M."/>
            <person name="Zhang J."/>
            <person name="Wang N."/>
            <person name="Zhou Z."/>
        </authorList>
    </citation>
    <scope>NUCLEOTIDE SEQUENCE [LARGE SCALE GENOMIC DNA]</scope>
    <source>
        <strain evidence="13 14">YC1</strain>
    </source>
</reference>
<keyword evidence="4 11" id="KW-0812">Transmembrane</keyword>
<dbReference type="InterPro" id="IPR007889">
    <property type="entry name" value="HTH_Psq"/>
</dbReference>
<dbReference type="PROSITE" id="PS51253">
    <property type="entry name" value="HTH_CENPB"/>
    <property type="match status" value="1"/>
</dbReference>
<accession>A0AAV9TG03</accession>
<keyword evidence="3" id="KW-0813">Transport</keyword>
<dbReference type="InterPro" id="IPR009057">
    <property type="entry name" value="Homeodomain-like_sf"/>
</dbReference>
<dbReference type="Proteomes" id="UP001327957">
    <property type="component" value="Unassembled WGS sequence"/>
</dbReference>
<gene>
    <name evidence="13" type="ORF">QIS74_05791</name>
</gene>
<dbReference type="Gene3D" id="3.30.420.10">
    <property type="entry name" value="Ribonuclease H-like superfamily/Ribonuclease H"/>
    <property type="match status" value="1"/>
</dbReference>
<dbReference type="EMBL" id="JASAOK010000030">
    <property type="protein sequence ID" value="KAK6220289.1"/>
    <property type="molecule type" value="Genomic_DNA"/>
</dbReference>
<dbReference type="Gene3D" id="1.10.10.60">
    <property type="entry name" value="Homeodomain-like"/>
    <property type="match status" value="1"/>
</dbReference>
<keyword evidence="8" id="KW-0539">Nucleus</keyword>
<feature type="transmembrane region" description="Helical" evidence="11">
    <location>
        <begin position="595"/>
        <end position="615"/>
    </location>
</feature>
<comment type="caution">
    <text evidence="13">The sequence shown here is derived from an EMBL/GenBank/DDBJ whole genome shotgun (WGS) entry which is preliminary data.</text>
</comment>
<feature type="transmembrane region" description="Helical" evidence="11">
    <location>
        <begin position="666"/>
        <end position="686"/>
    </location>
</feature>
<dbReference type="PANTHER" id="PTHR43791:SF15">
    <property type="entry name" value="TRANSPORTER SEO1-RELATED"/>
    <property type="match status" value="1"/>
</dbReference>
<dbReference type="Pfam" id="PF03221">
    <property type="entry name" value="HTH_Tnp_Tc5"/>
    <property type="match status" value="1"/>
</dbReference>
<comment type="subcellular location">
    <subcellularLocation>
        <location evidence="2">Membrane</location>
        <topology evidence="2">Multi-pass membrane protein</topology>
    </subcellularLocation>
    <subcellularLocation>
        <location evidence="1">Nucleus</location>
    </subcellularLocation>
</comment>
<organism evidence="13 14">
    <name type="scientific">Colletotrichum tabaci</name>
    <dbReference type="NCBI Taxonomy" id="1209068"/>
    <lineage>
        <taxon>Eukaryota</taxon>
        <taxon>Fungi</taxon>
        <taxon>Dikarya</taxon>
        <taxon>Ascomycota</taxon>
        <taxon>Pezizomycotina</taxon>
        <taxon>Sordariomycetes</taxon>
        <taxon>Hypocreomycetidae</taxon>
        <taxon>Glomerellales</taxon>
        <taxon>Glomerellaceae</taxon>
        <taxon>Colletotrichum</taxon>
        <taxon>Colletotrichum destructivum species complex</taxon>
    </lineage>
</organism>
<feature type="coiled-coil region" evidence="9">
    <location>
        <begin position="449"/>
        <end position="483"/>
    </location>
</feature>
<protein>
    <submittedName>
        <fullName evidence="13">Transposase</fullName>
    </submittedName>
</protein>
<evidence type="ECO:0000256" key="9">
    <source>
        <dbReference type="SAM" id="Coils"/>
    </source>
</evidence>
<keyword evidence="14" id="KW-1185">Reference proteome</keyword>
<feature type="transmembrane region" description="Helical" evidence="11">
    <location>
        <begin position="640"/>
        <end position="659"/>
    </location>
</feature>
<feature type="compositionally biased region" description="Basic and acidic residues" evidence="10">
    <location>
        <begin position="810"/>
        <end position="834"/>
    </location>
</feature>
<dbReference type="InterPro" id="IPR004875">
    <property type="entry name" value="DDE_SF_endonuclease_dom"/>
</dbReference>
<dbReference type="Pfam" id="PF03184">
    <property type="entry name" value="DDE_1"/>
    <property type="match status" value="1"/>
</dbReference>
<keyword evidence="7 11" id="KW-0472">Membrane</keyword>
<dbReference type="PANTHER" id="PTHR43791">
    <property type="entry name" value="PERMEASE-RELATED"/>
    <property type="match status" value="1"/>
</dbReference>
<keyword evidence="9" id="KW-0175">Coiled coil</keyword>
<dbReference type="SUPFAM" id="SSF103473">
    <property type="entry name" value="MFS general substrate transporter"/>
    <property type="match status" value="1"/>
</dbReference>
<evidence type="ECO:0000256" key="10">
    <source>
        <dbReference type="SAM" id="MobiDB-lite"/>
    </source>
</evidence>
<keyword evidence="5 11" id="KW-1133">Transmembrane helix</keyword>
<evidence type="ECO:0000313" key="14">
    <source>
        <dbReference type="Proteomes" id="UP001327957"/>
    </source>
</evidence>
<evidence type="ECO:0000313" key="13">
    <source>
        <dbReference type="EMBL" id="KAK6220289.1"/>
    </source>
</evidence>
<evidence type="ECO:0000256" key="11">
    <source>
        <dbReference type="SAM" id="Phobius"/>
    </source>
</evidence>
<evidence type="ECO:0000256" key="1">
    <source>
        <dbReference type="ARBA" id="ARBA00004123"/>
    </source>
</evidence>
<feature type="domain" description="HTH CENPB-type" evidence="12">
    <location>
        <begin position="48"/>
        <end position="116"/>
    </location>
</feature>
<evidence type="ECO:0000256" key="5">
    <source>
        <dbReference type="ARBA" id="ARBA00022989"/>
    </source>
</evidence>
<sequence>MKPYTELELQRALRDIDTHCSIRQAARNWGIPYHTLRHRFHGMQSKNTAYSHMQRLSQSQEQYLAEWVYIQDALGVAPTHQQLKGLAERMMGSINQPLGKRWVNRFLRRNPSIGTRRSRAIDARRWKAHSSEVIEDFFHRLDSIPTIQGINPSNRWNMDETGIMEGKGANGLVLGSMASQHIQKKQPGSRTWVSIIECVAADGRSLCPLVIYKGKSVQAQWFPSNLFGYEGWHFTYTDNGWTTEKTALEWLKKVFIPGTMPSEPEAARLLVLDGHYSHISTDFMWECFQNKIYLLYLPPHSSAVLQPLDVAVFSPLKQAYRKEVGYLDDWVTDSTVAGKRAFLECYFKARKASITSQNIKSGWRASGLWPVSIRRPLSNPMVSKAQETSQQTNQPSSQQWDEAISIALWSTPHRSADLRRQLHLFNQLGKDGLDTHTIRHLSRKVQKGYDEQASRVVHLEQQVRQLEGQLEEQQQRKRKKVRLSPNRTFANIWDIQRAQGLDIGDIGSPDESRASELSSEAGSCIWKWGWCGSRVLELITIPVGIFGFFVIPGTVDQPNRFCVNSKDIETARERLEKHGHVLHGKMKFGHIKRTLLGFRFWLVIATDVLFWNAGIHKNTGSYLLWIKSLGRYSAAKVNEMGTIAPALGIAYTLIACFASDMFLGPAWAITVCSALNALGLIFLTVWTVPEGGLWFGFATMYWSNALSSVFHGWVNNLLRDSPEERSFTLVLINLLSQSSTAWTPLLTFPTVEAPRFRKGYSFCLGCAIALIVFTWVMHYYLKRDRRQKAGSADEETSSRHGSGVTTSLEGDLKKAENSTAEEKSIEKNIDESGKGTKGSGDRITVL</sequence>
<feature type="transmembrane region" description="Helical" evidence="11">
    <location>
        <begin position="759"/>
        <end position="781"/>
    </location>
</feature>
<dbReference type="SUPFAM" id="SSF46689">
    <property type="entry name" value="Homeodomain-like"/>
    <property type="match status" value="1"/>
</dbReference>
<feature type="region of interest" description="Disordered" evidence="10">
    <location>
        <begin position="790"/>
        <end position="846"/>
    </location>
</feature>
<dbReference type="InterPro" id="IPR036397">
    <property type="entry name" value="RNaseH_sf"/>
</dbReference>
<dbReference type="AlphaFoldDB" id="A0AAV9TG03"/>
<feature type="compositionally biased region" description="Polar residues" evidence="10">
    <location>
        <begin position="799"/>
        <end position="808"/>
    </location>
</feature>
<dbReference type="GO" id="GO:0022857">
    <property type="term" value="F:transmembrane transporter activity"/>
    <property type="evidence" value="ECO:0007669"/>
    <property type="project" value="TreeGrafter"/>
</dbReference>
<dbReference type="Pfam" id="PF05225">
    <property type="entry name" value="HTH_psq"/>
    <property type="match status" value="1"/>
</dbReference>
<dbReference type="GO" id="GO:0005634">
    <property type="term" value="C:nucleus"/>
    <property type="evidence" value="ECO:0007669"/>
    <property type="project" value="UniProtKB-SubCell"/>
</dbReference>
<keyword evidence="6" id="KW-0238">DNA-binding</keyword>
<dbReference type="GO" id="GO:0003677">
    <property type="term" value="F:DNA binding"/>
    <property type="evidence" value="ECO:0007669"/>
    <property type="project" value="UniProtKB-KW"/>
</dbReference>
<name>A0AAV9TG03_9PEZI</name>
<evidence type="ECO:0000256" key="7">
    <source>
        <dbReference type="ARBA" id="ARBA00023136"/>
    </source>
</evidence>
<dbReference type="InterPro" id="IPR036259">
    <property type="entry name" value="MFS_trans_sf"/>
</dbReference>
<evidence type="ECO:0000256" key="2">
    <source>
        <dbReference type="ARBA" id="ARBA00004141"/>
    </source>
</evidence>
<feature type="transmembrane region" description="Helical" evidence="11">
    <location>
        <begin position="692"/>
        <end position="714"/>
    </location>
</feature>
<evidence type="ECO:0000256" key="6">
    <source>
        <dbReference type="ARBA" id="ARBA00023125"/>
    </source>
</evidence>
<feature type="transmembrane region" description="Helical" evidence="11">
    <location>
        <begin position="726"/>
        <end position="747"/>
    </location>
</feature>
<proteinExistence type="predicted"/>
<dbReference type="SMART" id="SM00674">
    <property type="entry name" value="CENPB"/>
    <property type="match status" value="1"/>
</dbReference>